<proteinExistence type="predicted"/>
<dbReference type="AlphaFoldDB" id="A0A0H3WW59"/>
<gene>
    <name evidence="2" type="ORF">AB870_12545</name>
</gene>
<feature type="compositionally biased region" description="Low complexity" evidence="1">
    <location>
        <begin position="10"/>
        <end position="20"/>
    </location>
</feature>
<feature type="region of interest" description="Disordered" evidence="1">
    <location>
        <begin position="63"/>
        <end position="88"/>
    </location>
</feature>
<evidence type="ECO:0000256" key="1">
    <source>
        <dbReference type="SAM" id="MobiDB-lite"/>
    </source>
</evidence>
<organism evidence="2 3">
    <name type="scientific">Pandoraea faecigallinarum</name>
    <dbReference type="NCBI Taxonomy" id="656179"/>
    <lineage>
        <taxon>Bacteria</taxon>
        <taxon>Pseudomonadati</taxon>
        <taxon>Pseudomonadota</taxon>
        <taxon>Betaproteobacteria</taxon>
        <taxon>Burkholderiales</taxon>
        <taxon>Burkholderiaceae</taxon>
        <taxon>Pandoraea</taxon>
    </lineage>
</organism>
<keyword evidence="3" id="KW-1185">Reference proteome</keyword>
<protein>
    <submittedName>
        <fullName evidence="2">Uncharacterized protein</fullName>
    </submittedName>
</protein>
<dbReference type="EMBL" id="CP011807">
    <property type="protein sequence ID" value="AKM30756.1"/>
    <property type="molecule type" value="Genomic_DNA"/>
</dbReference>
<sequence>MGRAPRRVIAESGSTESRASARAARRRAALEEEVAISVLFLIGLSQRAPGASYGAAGLPKIGTSARSNRLAPQTGRLRASARMQAEIR</sequence>
<evidence type="ECO:0000313" key="2">
    <source>
        <dbReference type="EMBL" id="AKM30756.1"/>
    </source>
</evidence>
<name>A0A0H3WW59_9BURK</name>
<feature type="region of interest" description="Disordered" evidence="1">
    <location>
        <begin position="1"/>
        <end position="20"/>
    </location>
</feature>
<dbReference type="PATRIC" id="fig|656179.3.peg.2670"/>
<dbReference type="KEGG" id="pfg:AB870_12545"/>
<evidence type="ECO:0000313" key="3">
    <source>
        <dbReference type="Proteomes" id="UP000035651"/>
    </source>
</evidence>
<reference evidence="2" key="1">
    <citation type="submission" date="2016-06" db="EMBL/GenBank/DDBJ databases">
        <title>Complete Genome Sequence of Pandoraea faecigallinarum DSM-23572.</title>
        <authorList>
            <person name="Yong D."/>
            <person name="Ee R."/>
            <person name="Lim Y.-L."/>
            <person name="Yin W.-F."/>
            <person name="Chan K.-G."/>
        </authorList>
    </citation>
    <scope>NUCLEOTIDE SEQUENCE</scope>
    <source>
        <strain evidence="2">DSM 23572</strain>
    </source>
</reference>
<accession>A0A0H3WW59</accession>
<dbReference type="Proteomes" id="UP000035651">
    <property type="component" value="Chromosome"/>
</dbReference>